<evidence type="ECO:0000256" key="1">
    <source>
        <dbReference type="ARBA" id="ARBA00023015"/>
    </source>
</evidence>
<accession>A0A1H0ULD2</accession>
<keyword evidence="6" id="KW-1185">Reference proteome</keyword>
<dbReference type="SUPFAM" id="SSF46785">
    <property type="entry name" value="Winged helix' DNA-binding domain"/>
    <property type="match status" value="1"/>
</dbReference>
<dbReference type="Pfam" id="PF07729">
    <property type="entry name" value="FCD"/>
    <property type="match status" value="1"/>
</dbReference>
<dbReference type="SMART" id="SM00895">
    <property type="entry name" value="FCD"/>
    <property type="match status" value="1"/>
</dbReference>
<dbReference type="EMBL" id="FNJI01000033">
    <property type="protein sequence ID" value="SDP66860.1"/>
    <property type="molecule type" value="Genomic_DNA"/>
</dbReference>
<protein>
    <submittedName>
        <fullName evidence="5">Transcriptional regulator, GntR family</fullName>
    </submittedName>
</protein>
<evidence type="ECO:0000256" key="3">
    <source>
        <dbReference type="ARBA" id="ARBA00023163"/>
    </source>
</evidence>
<dbReference type="Gene3D" id="1.20.120.530">
    <property type="entry name" value="GntR ligand-binding domain-like"/>
    <property type="match status" value="1"/>
</dbReference>
<dbReference type="SMART" id="SM00345">
    <property type="entry name" value="HTH_GNTR"/>
    <property type="match status" value="1"/>
</dbReference>
<dbReference type="AlphaFoldDB" id="A0A1H0ULD2"/>
<dbReference type="Gene3D" id="1.10.10.10">
    <property type="entry name" value="Winged helix-like DNA-binding domain superfamily/Winged helix DNA-binding domain"/>
    <property type="match status" value="1"/>
</dbReference>
<keyword evidence="2" id="KW-0238">DNA-binding</keyword>
<dbReference type="Pfam" id="PF00392">
    <property type="entry name" value="GntR"/>
    <property type="match status" value="1"/>
</dbReference>
<evidence type="ECO:0000313" key="5">
    <source>
        <dbReference type="EMBL" id="SDP66860.1"/>
    </source>
</evidence>
<dbReference type="InterPro" id="IPR036390">
    <property type="entry name" value="WH_DNA-bd_sf"/>
</dbReference>
<dbReference type="PROSITE" id="PS50949">
    <property type="entry name" value="HTH_GNTR"/>
    <property type="match status" value="1"/>
</dbReference>
<dbReference type="InterPro" id="IPR011711">
    <property type="entry name" value="GntR_C"/>
</dbReference>
<gene>
    <name evidence="5" type="ORF">SAMN05660330_03616</name>
</gene>
<dbReference type="CDD" id="cd07377">
    <property type="entry name" value="WHTH_GntR"/>
    <property type="match status" value="1"/>
</dbReference>
<feature type="domain" description="HTH gntR-type" evidence="4">
    <location>
        <begin position="10"/>
        <end position="77"/>
    </location>
</feature>
<evidence type="ECO:0000313" key="6">
    <source>
        <dbReference type="Proteomes" id="UP000199073"/>
    </source>
</evidence>
<name>A0A1H0ULD2_9BACT</name>
<dbReference type="InterPro" id="IPR008920">
    <property type="entry name" value="TF_FadR/GntR_C"/>
</dbReference>
<dbReference type="RefSeq" id="WP_092225393.1">
    <property type="nucleotide sequence ID" value="NZ_FNJI01000033.1"/>
</dbReference>
<dbReference type="STRING" id="91360.SAMN05660330_03616"/>
<dbReference type="Proteomes" id="UP000199073">
    <property type="component" value="Unassembled WGS sequence"/>
</dbReference>
<dbReference type="InterPro" id="IPR036388">
    <property type="entry name" value="WH-like_DNA-bd_sf"/>
</dbReference>
<dbReference type="SUPFAM" id="SSF48008">
    <property type="entry name" value="GntR ligand-binding domain-like"/>
    <property type="match status" value="1"/>
</dbReference>
<dbReference type="InterPro" id="IPR000524">
    <property type="entry name" value="Tscrpt_reg_HTH_GntR"/>
</dbReference>
<dbReference type="GO" id="GO:0003677">
    <property type="term" value="F:DNA binding"/>
    <property type="evidence" value="ECO:0007669"/>
    <property type="project" value="UniProtKB-KW"/>
</dbReference>
<reference evidence="5 6" key="1">
    <citation type="submission" date="2016-10" db="EMBL/GenBank/DDBJ databases">
        <authorList>
            <person name="de Groot N.N."/>
        </authorList>
    </citation>
    <scope>NUCLEOTIDE SEQUENCE [LARGE SCALE GENOMIC DNA]</scope>
    <source>
        <strain evidence="5 6">DSM 12130</strain>
    </source>
</reference>
<evidence type="ECO:0000259" key="4">
    <source>
        <dbReference type="PROSITE" id="PS50949"/>
    </source>
</evidence>
<organism evidence="5 6">
    <name type="scientific">Desulforhopalus singaporensis</name>
    <dbReference type="NCBI Taxonomy" id="91360"/>
    <lineage>
        <taxon>Bacteria</taxon>
        <taxon>Pseudomonadati</taxon>
        <taxon>Thermodesulfobacteriota</taxon>
        <taxon>Desulfobulbia</taxon>
        <taxon>Desulfobulbales</taxon>
        <taxon>Desulfocapsaceae</taxon>
        <taxon>Desulforhopalus</taxon>
    </lineage>
</organism>
<evidence type="ECO:0000256" key="2">
    <source>
        <dbReference type="ARBA" id="ARBA00023125"/>
    </source>
</evidence>
<proteinExistence type="predicted"/>
<keyword evidence="3" id="KW-0804">Transcription</keyword>
<dbReference type="OrthoDB" id="5430472at2"/>
<dbReference type="GO" id="GO:0003700">
    <property type="term" value="F:DNA-binding transcription factor activity"/>
    <property type="evidence" value="ECO:0007669"/>
    <property type="project" value="InterPro"/>
</dbReference>
<dbReference type="PANTHER" id="PTHR43537:SF24">
    <property type="entry name" value="GLUCONATE OPERON TRANSCRIPTIONAL REPRESSOR"/>
    <property type="match status" value="1"/>
</dbReference>
<dbReference type="PANTHER" id="PTHR43537">
    <property type="entry name" value="TRANSCRIPTIONAL REGULATOR, GNTR FAMILY"/>
    <property type="match status" value="1"/>
</dbReference>
<keyword evidence="1" id="KW-0805">Transcription regulation</keyword>
<sequence>MMNESRPGSYLLRVQVYDYLQTQMRIGKLEPGASISVNKMIKELGVSRTPLREALLLLQEQGFVTIQPQRGVKINVFTLDDVRDIYEILGGIESRIILSVFDKLDETRVARMKECNDGIEAALAAGDIARHNILNVKFHDAFLGLSSNERMIKYVNNLKMQLYDFPRRDFGRQWNNNNLEQHREFVKLVEAGNAIAAADYMRDVHWQFDPPDSFKIIS</sequence>